<comment type="subcellular location">
    <subcellularLocation>
        <location evidence="1">Cell inner membrane</location>
        <topology evidence="1">Multi-pass membrane protein</topology>
    </subcellularLocation>
</comment>
<evidence type="ECO:0000313" key="13">
    <source>
        <dbReference type="Proteomes" id="UP000199681"/>
    </source>
</evidence>
<keyword evidence="13" id="KW-1185">Reference proteome</keyword>
<dbReference type="Proteomes" id="UP000297963">
    <property type="component" value="Unassembled WGS sequence"/>
</dbReference>
<evidence type="ECO:0000256" key="1">
    <source>
        <dbReference type="ARBA" id="ARBA00004429"/>
    </source>
</evidence>
<dbReference type="EMBL" id="FOPW01000007">
    <property type="protein sequence ID" value="SFH51973.1"/>
    <property type="molecule type" value="Genomic_DNA"/>
</dbReference>
<feature type="domain" description="Tripartite ATP-independent periplasmic transporters DctQ component" evidence="10">
    <location>
        <begin position="39"/>
        <end position="168"/>
    </location>
</feature>
<gene>
    <name evidence="12" type="ORF">E3O11_02970</name>
    <name evidence="11" type="ORF">SAMN05216274_10737</name>
</gene>
<evidence type="ECO:0000256" key="6">
    <source>
        <dbReference type="ARBA" id="ARBA00022989"/>
    </source>
</evidence>
<feature type="transmembrane region" description="Helical" evidence="9">
    <location>
        <begin position="143"/>
        <end position="164"/>
    </location>
</feature>
<feature type="transmembrane region" description="Helical" evidence="9">
    <location>
        <begin position="24"/>
        <end position="45"/>
    </location>
</feature>
<dbReference type="Proteomes" id="UP000199681">
    <property type="component" value="Unassembled WGS sequence"/>
</dbReference>
<keyword evidence="5 9" id="KW-0812">Transmembrane</keyword>
<evidence type="ECO:0000256" key="3">
    <source>
        <dbReference type="ARBA" id="ARBA00022475"/>
    </source>
</evidence>
<keyword evidence="7 9" id="KW-0472">Membrane</keyword>
<organism evidence="12 14">
    <name type="scientific">Cryobacterium levicorallinum</name>
    <dbReference type="NCBI Taxonomy" id="995038"/>
    <lineage>
        <taxon>Bacteria</taxon>
        <taxon>Bacillati</taxon>
        <taxon>Actinomycetota</taxon>
        <taxon>Actinomycetes</taxon>
        <taxon>Micrococcales</taxon>
        <taxon>Microbacteriaceae</taxon>
        <taxon>Cryobacterium</taxon>
    </lineage>
</organism>
<name>A0A1I3APP8_9MICO</name>
<comment type="similarity">
    <text evidence="8">Belongs to the TRAP transporter small permease family.</text>
</comment>
<evidence type="ECO:0000256" key="7">
    <source>
        <dbReference type="ARBA" id="ARBA00023136"/>
    </source>
</evidence>
<dbReference type="EMBL" id="SOFE01000004">
    <property type="protein sequence ID" value="TFB88052.1"/>
    <property type="molecule type" value="Genomic_DNA"/>
</dbReference>
<dbReference type="PANTHER" id="PTHR35011">
    <property type="entry name" value="2,3-DIKETO-L-GULONATE TRAP TRANSPORTER SMALL PERMEASE PROTEIN YIAM"/>
    <property type="match status" value="1"/>
</dbReference>
<dbReference type="InterPro" id="IPR007387">
    <property type="entry name" value="TRAP_DctQ"/>
</dbReference>
<feature type="transmembrane region" description="Helical" evidence="9">
    <location>
        <begin position="60"/>
        <end position="77"/>
    </location>
</feature>
<evidence type="ECO:0000313" key="11">
    <source>
        <dbReference type="EMBL" id="SFH51973.1"/>
    </source>
</evidence>
<comment type="caution">
    <text evidence="12">The sequence shown here is derived from an EMBL/GenBank/DDBJ whole genome shotgun (WGS) entry which is preliminary data.</text>
</comment>
<keyword evidence="4" id="KW-0997">Cell inner membrane</keyword>
<evidence type="ECO:0000256" key="8">
    <source>
        <dbReference type="ARBA" id="ARBA00038436"/>
    </source>
</evidence>
<evidence type="ECO:0000256" key="4">
    <source>
        <dbReference type="ARBA" id="ARBA00022519"/>
    </source>
</evidence>
<keyword evidence="3" id="KW-1003">Cell membrane</keyword>
<dbReference type="AlphaFoldDB" id="A0A1I3APP8"/>
<reference evidence="12 14" key="2">
    <citation type="submission" date="2019-03" db="EMBL/GenBank/DDBJ databases">
        <title>Genomics of glacier-inhabiting Cryobacterium strains.</title>
        <authorList>
            <person name="Liu Q."/>
            <person name="Xin Y.-H."/>
        </authorList>
    </citation>
    <scope>NUCLEOTIDE SEQUENCE [LARGE SCALE GENOMIC DNA]</scope>
    <source>
        <strain evidence="12 14">Hh34</strain>
    </source>
</reference>
<accession>A0A1I3APP8</accession>
<evidence type="ECO:0000256" key="9">
    <source>
        <dbReference type="SAM" id="Phobius"/>
    </source>
</evidence>
<dbReference type="InterPro" id="IPR055348">
    <property type="entry name" value="DctQ"/>
</dbReference>
<evidence type="ECO:0000313" key="12">
    <source>
        <dbReference type="EMBL" id="TFB88052.1"/>
    </source>
</evidence>
<dbReference type="RefSeq" id="WP_092449523.1">
    <property type="nucleotide sequence ID" value="NZ_BKAC01000006.1"/>
</dbReference>
<evidence type="ECO:0000313" key="14">
    <source>
        <dbReference type="Proteomes" id="UP000297963"/>
    </source>
</evidence>
<sequence length="214" mass="23366">MTNAQAARWKYTLEFRWANATSKITGYLSGLALLAATFTMMHGVASRYFFGHPTIWQTEFSIYLLMFVTFVGAAYGLRHHAHVGVDLLVQSAPPRVQLILRLVSSVLSLLVIIVVAYTATAMWWEATEGGWTSSTAWRAPLSLVYAILPLGMLLIACQYIAFIIEGVQGLLGTVSLDRVELLSQFNPELADLQAAAVDESSPSPITAPSLTGRS</sequence>
<dbReference type="GO" id="GO:0005886">
    <property type="term" value="C:plasma membrane"/>
    <property type="evidence" value="ECO:0007669"/>
    <property type="project" value="UniProtKB-SubCell"/>
</dbReference>
<keyword evidence="6 9" id="KW-1133">Transmembrane helix</keyword>
<evidence type="ECO:0000256" key="2">
    <source>
        <dbReference type="ARBA" id="ARBA00022448"/>
    </source>
</evidence>
<protein>
    <submittedName>
        <fullName evidence="12">TRAP transporter small permease</fullName>
    </submittedName>
    <submittedName>
        <fullName evidence="11">TRAP-type C4-dicarboxylate transport system, small permease component</fullName>
    </submittedName>
</protein>
<feature type="transmembrane region" description="Helical" evidence="9">
    <location>
        <begin position="98"/>
        <end position="123"/>
    </location>
</feature>
<proteinExistence type="inferred from homology"/>
<dbReference type="STRING" id="995038.SAMN05216274_10737"/>
<dbReference type="Pfam" id="PF04290">
    <property type="entry name" value="DctQ"/>
    <property type="match status" value="1"/>
</dbReference>
<reference evidence="11 13" key="1">
    <citation type="submission" date="2016-10" db="EMBL/GenBank/DDBJ databases">
        <authorList>
            <person name="Varghese N."/>
            <person name="Submissions S."/>
        </authorList>
    </citation>
    <scope>NUCLEOTIDE SEQUENCE [LARGE SCALE GENOMIC DNA]</scope>
    <source>
        <strain evidence="11 13">GMCC 1.11211</strain>
    </source>
</reference>
<evidence type="ECO:0000259" key="10">
    <source>
        <dbReference type="Pfam" id="PF04290"/>
    </source>
</evidence>
<keyword evidence="2" id="KW-0813">Transport</keyword>
<evidence type="ECO:0000256" key="5">
    <source>
        <dbReference type="ARBA" id="ARBA00022692"/>
    </source>
</evidence>